<dbReference type="EMBL" id="SNRW01011304">
    <property type="protein sequence ID" value="KAA6375340.1"/>
    <property type="molecule type" value="Genomic_DNA"/>
</dbReference>
<dbReference type="AlphaFoldDB" id="A0A5J4UYP6"/>
<dbReference type="Proteomes" id="UP000324800">
    <property type="component" value="Unassembled WGS sequence"/>
</dbReference>
<feature type="non-terminal residue" evidence="1">
    <location>
        <position position="169"/>
    </location>
</feature>
<evidence type="ECO:0000313" key="2">
    <source>
        <dbReference type="Proteomes" id="UP000324800"/>
    </source>
</evidence>
<evidence type="ECO:0000313" key="1">
    <source>
        <dbReference type="EMBL" id="KAA6375340.1"/>
    </source>
</evidence>
<protein>
    <submittedName>
        <fullName evidence="1">Uncharacterized protein</fullName>
    </submittedName>
</protein>
<gene>
    <name evidence="1" type="ORF">EZS28_029131</name>
</gene>
<sequence length="169" mass="18750">MKEDCQNVKESPNFSIQIASTSSDADKISIEQVQITRSSSDADKISFAKWFDSNCQQFLAQKIFDILQGAVLGAGDVISVSSITLFFKYLKQSIHMLFEEGIIAVALLQRFVSKQTTKKVKTLNLQNIGTMLVVLVIVSLKTCREVVSDSFFAKEFDILPAVLNQSETA</sequence>
<comment type="caution">
    <text evidence="1">The sequence shown here is derived from an EMBL/GenBank/DDBJ whole genome shotgun (WGS) entry which is preliminary data.</text>
</comment>
<proteinExistence type="predicted"/>
<dbReference type="OrthoDB" id="337735at2759"/>
<accession>A0A5J4UYP6</accession>
<name>A0A5J4UYP6_9EUKA</name>
<reference evidence="1 2" key="1">
    <citation type="submission" date="2019-03" db="EMBL/GenBank/DDBJ databases">
        <title>Single cell metagenomics reveals metabolic interactions within the superorganism composed of flagellate Streblomastix strix and complex community of Bacteroidetes bacteria on its surface.</title>
        <authorList>
            <person name="Treitli S.C."/>
            <person name="Kolisko M."/>
            <person name="Husnik F."/>
            <person name="Keeling P."/>
            <person name="Hampl V."/>
        </authorList>
    </citation>
    <scope>NUCLEOTIDE SEQUENCE [LARGE SCALE GENOMIC DNA]</scope>
    <source>
        <strain evidence="1">ST1C</strain>
    </source>
</reference>
<organism evidence="1 2">
    <name type="scientific">Streblomastix strix</name>
    <dbReference type="NCBI Taxonomy" id="222440"/>
    <lineage>
        <taxon>Eukaryota</taxon>
        <taxon>Metamonada</taxon>
        <taxon>Preaxostyla</taxon>
        <taxon>Oxymonadida</taxon>
        <taxon>Streblomastigidae</taxon>
        <taxon>Streblomastix</taxon>
    </lineage>
</organism>